<dbReference type="SMART" id="SM01161">
    <property type="entry name" value="DUF1767"/>
    <property type="match status" value="1"/>
</dbReference>
<dbReference type="InterPro" id="IPR042470">
    <property type="entry name" value="RMI1_N_C_sf"/>
</dbReference>
<dbReference type="Gene3D" id="2.40.50.770">
    <property type="entry name" value="RecQ-mediated genome instability protein Rmi1, C-terminal domain"/>
    <property type="match status" value="1"/>
</dbReference>
<keyword evidence="2" id="KW-0539">Nucleus</keyword>
<dbReference type="AlphaFoldDB" id="A0A250XB03"/>
<gene>
    <name evidence="4" type="ORF">CEUSTIGMA_g7507.t1</name>
</gene>
<comment type="subcellular location">
    <subcellularLocation>
        <location evidence="1">Nucleus</location>
    </subcellularLocation>
</comment>
<dbReference type="STRING" id="1157962.A0A250XB03"/>
<evidence type="ECO:0000259" key="3">
    <source>
        <dbReference type="Pfam" id="PF08585"/>
    </source>
</evidence>
<accession>A0A250XB03</accession>
<feature type="domain" description="RecQ mediated genome instability protein 1 OB-fold" evidence="3">
    <location>
        <begin position="59"/>
        <end position="132"/>
    </location>
</feature>
<comment type="caution">
    <text evidence="4">The sequence shown here is derived from an EMBL/GenBank/DDBJ whole genome shotgun (WGS) entry which is preliminary data.</text>
</comment>
<dbReference type="PANTHER" id="PTHR13681">
    <property type="entry name" value="SURVIVAL OF MOTOR NEURON-RELATED-SPLICING FACTOR 30-RELATED"/>
    <property type="match status" value="1"/>
</dbReference>
<dbReference type="InterPro" id="IPR013894">
    <property type="entry name" value="RMI1_OB"/>
</dbReference>
<dbReference type="OrthoDB" id="434939at2759"/>
<name>A0A250XB03_9CHLO</name>
<protein>
    <recommendedName>
        <fullName evidence="3">RecQ mediated genome instability protein 1 OB-fold domain-containing protein</fullName>
    </recommendedName>
</protein>
<dbReference type="GO" id="GO:0005634">
    <property type="term" value="C:nucleus"/>
    <property type="evidence" value="ECO:0007669"/>
    <property type="project" value="UniProtKB-SubCell"/>
</dbReference>
<dbReference type="EMBL" id="BEGY01000048">
    <property type="protein sequence ID" value="GAX80069.1"/>
    <property type="molecule type" value="Genomic_DNA"/>
</dbReference>
<organism evidence="4 5">
    <name type="scientific">Chlamydomonas eustigma</name>
    <dbReference type="NCBI Taxonomy" id="1157962"/>
    <lineage>
        <taxon>Eukaryota</taxon>
        <taxon>Viridiplantae</taxon>
        <taxon>Chlorophyta</taxon>
        <taxon>core chlorophytes</taxon>
        <taxon>Chlorophyceae</taxon>
        <taxon>CS clade</taxon>
        <taxon>Chlamydomonadales</taxon>
        <taxon>Chlamydomonadaceae</taxon>
        <taxon>Chlamydomonas</taxon>
    </lineage>
</organism>
<keyword evidence="5" id="KW-1185">Reference proteome</keyword>
<evidence type="ECO:0000313" key="5">
    <source>
        <dbReference type="Proteomes" id="UP000232323"/>
    </source>
</evidence>
<sequence>MVDAGLKRNINALEQVGWHIRPDAFKDLEWYGEDSASWNEIASSQILNTDIKRFGAASLPSDVNRSQDGTIQKTMVLQVTSIRDASKPIFRDLAAASSTVLRQRQLLLQLTDGTTCCKAVEYGHVEALSEDLPSLLIMLPIN</sequence>
<dbReference type="PANTHER" id="PTHR13681:SF24">
    <property type="entry name" value="TUDOR DOMAIN-CONTAINING PROTEIN 3"/>
    <property type="match status" value="1"/>
</dbReference>
<dbReference type="Pfam" id="PF08585">
    <property type="entry name" value="RMI1_N_C"/>
    <property type="match status" value="1"/>
</dbReference>
<evidence type="ECO:0000313" key="4">
    <source>
        <dbReference type="EMBL" id="GAX80069.1"/>
    </source>
</evidence>
<reference evidence="4 5" key="1">
    <citation type="submission" date="2017-08" db="EMBL/GenBank/DDBJ databases">
        <title>Acidophilic green algal genome provides insights into adaptation to an acidic environment.</title>
        <authorList>
            <person name="Hirooka S."/>
            <person name="Hirose Y."/>
            <person name="Kanesaki Y."/>
            <person name="Higuchi S."/>
            <person name="Fujiwara T."/>
            <person name="Onuma R."/>
            <person name="Era A."/>
            <person name="Ohbayashi R."/>
            <person name="Uzuka A."/>
            <person name="Nozaki H."/>
            <person name="Yoshikawa H."/>
            <person name="Miyagishima S.Y."/>
        </authorList>
    </citation>
    <scope>NUCLEOTIDE SEQUENCE [LARGE SCALE GENOMIC DNA]</scope>
    <source>
        <strain evidence="4 5">NIES-2499</strain>
    </source>
</reference>
<proteinExistence type="predicted"/>
<evidence type="ECO:0000256" key="1">
    <source>
        <dbReference type="ARBA" id="ARBA00004123"/>
    </source>
</evidence>
<evidence type="ECO:0000256" key="2">
    <source>
        <dbReference type="ARBA" id="ARBA00023242"/>
    </source>
</evidence>
<dbReference type="Proteomes" id="UP000232323">
    <property type="component" value="Unassembled WGS sequence"/>
</dbReference>